<feature type="domain" description="NADP-dependent oxidoreductase" evidence="5">
    <location>
        <begin position="17"/>
        <end position="262"/>
    </location>
</feature>
<keyword evidence="4" id="KW-0812">Transmembrane</keyword>
<dbReference type="PROSITE" id="PS00062">
    <property type="entry name" value="ALDOKETO_REDUCTASE_2"/>
    <property type="match status" value="1"/>
</dbReference>
<accession>A0ABR1JMR6</accession>
<evidence type="ECO:0000259" key="5">
    <source>
        <dbReference type="Pfam" id="PF00248"/>
    </source>
</evidence>
<dbReference type="InterPro" id="IPR044494">
    <property type="entry name" value="AKR3C2/3"/>
</dbReference>
<dbReference type="PANTHER" id="PTHR43827">
    <property type="entry name" value="2,5-DIKETO-D-GLUCONIC ACID REDUCTASE"/>
    <property type="match status" value="1"/>
</dbReference>
<protein>
    <recommendedName>
        <fullName evidence="5">NADP-dependent oxidoreductase domain-containing protein</fullName>
    </recommendedName>
</protein>
<keyword evidence="3" id="KW-0560">Oxidoreductase</keyword>
<keyword evidence="4" id="KW-0472">Membrane</keyword>
<dbReference type="Pfam" id="PF00248">
    <property type="entry name" value="Aldo_ket_red"/>
    <property type="match status" value="1"/>
</dbReference>
<dbReference type="EMBL" id="JBANRG010000010">
    <property type="protein sequence ID" value="KAK7462994.1"/>
    <property type="molecule type" value="Genomic_DNA"/>
</dbReference>
<organism evidence="6 7">
    <name type="scientific">Marasmiellus scandens</name>
    <dbReference type="NCBI Taxonomy" id="2682957"/>
    <lineage>
        <taxon>Eukaryota</taxon>
        <taxon>Fungi</taxon>
        <taxon>Dikarya</taxon>
        <taxon>Basidiomycota</taxon>
        <taxon>Agaricomycotina</taxon>
        <taxon>Agaricomycetes</taxon>
        <taxon>Agaricomycetidae</taxon>
        <taxon>Agaricales</taxon>
        <taxon>Marasmiineae</taxon>
        <taxon>Omphalotaceae</taxon>
        <taxon>Marasmiellus</taxon>
    </lineage>
</organism>
<evidence type="ECO:0000256" key="3">
    <source>
        <dbReference type="ARBA" id="ARBA00023002"/>
    </source>
</evidence>
<comment type="caution">
    <text evidence="6">The sequence shown here is derived from an EMBL/GenBank/DDBJ whole genome shotgun (WGS) entry which is preliminary data.</text>
</comment>
<dbReference type="CDD" id="cd19120">
    <property type="entry name" value="AKR_AKR3C2-3"/>
    <property type="match status" value="1"/>
</dbReference>
<dbReference type="InterPro" id="IPR023210">
    <property type="entry name" value="NADP_OxRdtase_dom"/>
</dbReference>
<dbReference type="PANTHER" id="PTHR43827:SF3">
    <property type="entry name" value="NADP-DEPENDENT OXIDOREDUCTASE DOMAIN-CONTAINING PROTEIN"/>
    <property type="match status" value="1"/>
</dbReference>
<evidence type="ECO:0000313" key="7">
    <source>
        <dbReference type="Proteomes" id="UP001498398"/>
    </source>
</evidence>
<sequence>MPWDVVKLNSGYEMPTIAFGTWKMGNGNGPISQVDQAINVGFSHIDTAQAYQNEAEAGQAIRESGLKRDELFITTKYSGLNGLDIKTSINNSLKNLGVSYVDLYLIHHPRLAVPDIPTAWKQMEEIKKEGLVKSIGVSNFGVEDLATLLATAEIKPAANQILLHPYVYETQAPIIEYAQSHDIVIEGYSSLIPITQRPGGPVDDPVNKLATKYSVTPDQILMAWVKAKGAVVVTTSSKKKRLEGYLNAGNLSLADEEVLAIDVAGSKGEKSFKARKAFLKGTVLLAACAALVGLYNYVCF</sequence>
<evidence type="ECO:0000256" key="2">
    <source>
        <dbReference type="ARBA" id="ARBA00022857"/>
    </source>
</evidence>
<reference evidence="6 7" key="1">
    <citation type="submission" date="2024-01" db="EMBL/GenBank/DDBJ databases">
        <title>A draft genome for the cacao thread blight pathogen Marasmiellus scandens.</title>
        <authorList>
            <person name="Baruah I.K."/>
            <person name="Leung J."/>
            <person name="Bukari Y."/>
            <person name="Amoako-Attah I."/>
            <person name="Meinhardt L.W."/>
            <person name="Bailey B.A."/>
            <person name="Cohen S.P."/>
        </authorList>
    </citation>
    <scope>NUCLEOTIDE SEQUENCE [LARGE SCALE GENOMIC DNA]</scope>
    <source>
        <strain evidence="6 7">GH-19</strain>
    </source>
</reference>
<evidence type="ECO:0000256" key="1">
    <source>
        <dbReference type="ARBA" id="ARBA00007905"/>
    </source>
</evidence>
<keyword evidence="2" id="KW-0521">NADP</keyword>
<keyword evidence="7" id="KW-1185">Reference proteome</keyword>
<dbReference type="Gene3D" id="3.20.20.100">
    <property type="entry name" value="NADP-dependent oxidoreductase domain"/>
    <property type="match status" value="1"/>
</dbReference>
<evidence type="ECO:0000256" key="4">
    <source>
        <dbReference type="SAM" id="Phobius"/>
    </source>
</evidence>
<gene>
    <name evidence="6" type="ORF">VKT23_007575</name>
</gene>
<name>A0ABR1JMR6_9AGAR</name>
<proteinExistence type="inferred from homology"/>
<comment type="similarity">
    <text evidence="1">Belongs to the aldo/keto reductase family.</text>
</comment>
<evidence type="ECO:0000313" key="6">
    <source>
        <dbReference type="EMBL" id="KAK7462994.1"/>
    </source>
</evidence>
<dbReference type="InterPro" id="IPR020471">
    <property type="entry name" value="AKR"/>
</dbReference>
<dbReference type="InterPro" id="IPR036812">
    <property type="entry name" value="NAD(P)_OxRdtase_dom_sf"/>
</dbReference>
<keyword evidence="4" id="KW-1133">Transmembrane helix</keyword>
<dbReference type="SUPFAM" id="SSF51430">
    <property type="entry name" value="NAD(P)-linked oxidoreductase"/>
    <property type="match status" value="1"/>
</dbReference>
<dbReference type="InterPro" id="IPR018170">
    <property type="entry name" value="Aldo/ket_reductase_CS"/>
</dbReference>
<dbReference type="PIRSF" id="PIRSF000097">
    <property type="entry name" value="AKR"/>
    <property type="match status" value="1"/>
</dbReference>
<dbReference type="PRINTS" id="PR00069">
    <property type="entry name" value="ALDKETRDTASE"/>
</dbReference>
<dbReference type="Proteomes" id="UP001498398">
    <property type="component" value="Unassembled WGS sequence"/>
</dbReference>
<feature type="transmembrane region" description="Helical" evidence="4">
    <location>
        <begin position="277"/>
        <end position="298"/>
    </location>
</feature>